<organism evidence="2 3">
    <name type="scientific">Colletotrichum musicola</name>
    <dbReference type="NCBI Taxonomy" id="2175873"/>
    <lineage>
        <taxon>Eukaryota</taxon>
        <taxon>Fungi</taxon>
        <taxon>Dikarya</taxon>
        <taxon>Ascomycota</taxon>
        <taxon>Pezizomycotina</taxon>
        <taxon>Sordariomycetes</taxon>
        <taxon>Hypocreomycetidae</taxon>
        <taxon>Glomerellales</taxon>
        <taxon>Glomerellaceae</taxon>
        <taxon>Colletotrichum</taxon>
        <taxon>Colletotrichum orchidearum species complex</taxon>
    </lineage>
</organism>
<feature type="non-terminal residue" evidence="2">
    <location>
        <position position="1"/>
    </location>
</feature>
<dbReference type="Proteomes" id="UP000639643">
    <property type="component" value="Unassembled WGS sequence"/>
</dbReference>
<dbReference type="OrthoDB" id="2799468at2759"/>
<protein>
    <submittedName>
        <fullName evidence="2">Uncharacterized protein</fullName>
    </submittedName>
</protein>
<reference evidence="2" key="1">
    <citation type="journal article" date="2020" name="Phytopathology">
        <title>Genome Sequence Resources of Colletotrichum truncatum, C. plurivorum, C. musicola, and C. sojae: Four Species Pathogenic to Soybean (Glycine max).</title>
        <authorList>
            <person name="Rogerio F."/>
            <person name="Boufleur T.R."/>
            <person name="Ciampi-Guillardi M."/>
            <person name="Sukno S.A."/>
            <person name="Thon M.R."/>
            <person name="Massola Junior N.S."/>
            <person name="Baroncelli R."/>
        </authorList>
    </citation>
    <scope>NUCLEOTIDE SEQUENCE</scope>
    <source>
        <strain evidence="2">LFN0074</strain>
    </source>
</reference>
<keyword evidence="3" id="KW-1185">Reference proteome</keyword>
<evidence type="ECO:0000313" key="2">
    <source>
        <dbReference type="EMBL" id="KAF6796515.1"/>
    </source>
</evidence>
<evidence type="ECO:0000256" key="1">
    <source>
        <dbReference type="SAM" id="MobiDB-lite"/>
    </source>
</evidence>
<dbReference type="EMBL" id="WIGM01001464">
    <property type="protein sequence ID" value="KAF6796515.1"/>
    <property type="molecule type" value="Genomic_DNA"/>
</dbReference>
<feature type="region of interest" description="Disordered" evidence="1">
    <location>
        <begin position="1"/>
        <end position="27"/>
    </location>
</feature>
<comment type="caution">
    <text evidence="2">The sequence shown here is derived from an EMBL/GenBank/DDBJ whole genome shotgun (WGS) entry which is preliminary data.</text>
</comment>
<proteinExistence type="predicted"/>
<gene>
    <name evidence="2" type="ORF">CMUS01_15834</name>
</gene>
<name>A0A8H6ITJ8_9PEZI</name>
<sequence length="235" mass="26923">EDGAQVQSAEARVLGGRPPKGSTSADVQSLADENAKPIYETIYCQTRWLGSHGEHILIYDVLSVCWFYVFFDKFTGRVYRCNDYCRAMIAFGKIDDNIIGFMREMRVEYDAQHEPEVRRLRGRMRLMWPKIEAMYLTLYGFDLDGNWNNYGPPEKRVPRAPGHPVKLKDTTKLSLAALSLVHRPRPTGPKKKKGALRFQARGVRKIPTPNNLETVPGQSWTVWDIKTAKVFDETT</sequence>
<dbReference type="AlphaFoldDB" id="A0A8H6ITJ8"/>
<accession>A0A8H6ITJ8</accession>
<evidence type="ECO:0000313" key="3">
    <source>
        <dbReference type="Proteomes" id="UP000639643"/>
    </source>
</evidence>